<evidence type="ECO:0000256" key="6">
    <source>
        <dbReference type="ARBA" id="ARBA00022679"/>
    </source>
</evidence>
<evidence type="ECO:0000256" key="5">
    <source>
        <dbReference type="ARBA" id="ARBA00022605"/>
    </source>
</evidence>
<dbReference type="InterPro" id="IPR006219">
    <property type="entry name" value="DAHP_synth_1"/>
</dbReference>
<dbReference type="NCBIfam" id="NF009395">
    <property type="entry name" value="PRK12755.1"/>
    <property type="match status" value="1"/>
</dbReference>
<sequence>VKYVTDDVRINGMEEVIAPESLIAEQPMLNNASRTVHETRAAISQILTGEDQRLLVVVGPCSIHDPEAAREYAGRLVEESRAYADDLLVVMRVYFEKPRTTVGWKGLINDPHLNGSFDINRGLETARGLLRDVAEMGLGGGTEYLDPITPQYLGDLVSWGAIGARTAESQVHRQLASGLSCPVGFKNSTDGSIQVAVDAIKSASHEHIFLSVTKRGHSAKFSTSGNRDCHLILRGGGGKTNFDNPSVHYASRLLDQAGLETKVMIDMSHANSSKDYRQQLRVCKDVCTQIEKGESRIFGVMLESNLVEGNQPIGTGQQLVYGCSVTDACIGWDDTVSCLNQLATASRARVSTKIRGPGLW</sequence>
<gene>
    <name evidence="13" type="ORF">METZ01_LOCUS41778</name>
</gene>
<evidence type="ECO:0000259" key="12">
    <source>
        <dbReference type="Pfam" id="PF00793"/>
    </source>
</evidence>
<dbReference type="SUPFAM" id="SSF51569">
    <property type="entry name" value="Aldolase"/>
    <property type="match status" value="1"/>
</dbReference>
<dbReference type="PANTHER" id="PTHR21225">
    <property type="entry name" value="PHOSPHO-2-DEHYDRO-3-DEOXYHEPTONATE ALDOLASE DAHP SYNTHETASE"/>
    <property type="match status" value="1"/>
</dbReference>
<dbReference type="Pfam" id="PF00793">
    <property type="entry name" value="DAHP_synth_1"/>
    <property type="match status" value="1"/>
</dbReference>
<dbReference type="GO" id="GO:0005737">
    <property type="term" value="C:cytoplasm"/>
    <property type="evidence" value="ECO:0007669"/>
    <property type="project" value="TreeGrafter"/>
</dbReference>
<name>A0A381RCI4_9ZZZZ</name>
<dbReference type="InterPro" id="IPR013785">
    <property type="entry name" value="Aldolase_TIM"/>
</dbReference>
<evidence type="ECO:0000256" key="8">
    <source>
        <dbReference type="ARBA" id="ARBA00031111"/>
    </source>
</evidence>
<keyword evidence="5" id="KW-0028">Amino-acid biosynthesis</keyword>
<dbReference type="Gene3D" id="3.20.20.70">
    <property type="entry name" value="Aldolase class I"/>
    <property type="match status" value="1"/>
</dbReference>
<protein>
    <recommendedName>
        <fullName evidence="4">3-deoxy-7-phosphoheptulonate synthase</fullName>
        <ecNumber evidence="4">2.5.1.54</ecNumber>
    </recommendedName>
    <alternativeName>
        <fullName evidence="10">3-deoxy-D-arabino-heptulosonate 7-phosphate synthase</fullName>
    </alternativeName>
    <alternativeName>
        <fullName evidence="9">DAHP synthase</fullName>
    </alternativeName>
    <alternativeName>
        <fullName evidence="8">Phospho-2-keto-3-deoxyheptonate aldolase</fullName>
    </alternativeName>
</protein>
<reference evidence="13" key="1">
    <citation type="submission" date="2018-05" db="EMBL/GenBank/DDBJ databases">
        <authorList>
            <person name="Lanie J.A."/>
            <person name="Ng W.-L."/>
            <person name="Kazmierczak K.M."/>
            <person name="Andrzejewski T.M."/>
            <person name="Davidsen T.M."/>
            <person name="Wayne K.J."/>
            <person name="Tettelin H."/>
            <person name="Glass J.I."/>
            <person name="Rusch D."/>
            <person name="Podicherti R."/>
            <person name="Tsui H.-C.T."/>
            <person name="Winkler M.E."/>
        </authorList>
    </citation>
    <scope>NUCLEOTIDE SEQUENCE</scope>
</reference>
<evidence type="ECO:0000256" key="3">
    <source>
        <dbReference type="ARBA" id="ARBA00007985"/>
    </source>
</evidence>
<evidence type="ECO:0000256" key="2">
    <source>
        <dbReference type="ARBA" id="ARBA00004688"/>
    </source>
</evidence>
<evidence type="ECO:0000256" key="7">
    <source>
        <dbReference type="ARBA" id="ARBA00023141"/>
    </source>
</evidence>
<comment type="similarity">
    <text evidence="3">Belongs to the class-I DAHP synthase family.</text>
</comment>
<proteinExistence type="inferred from homology"/>
<feature type="domain" description="DAHP synthetase I/KDSA" evidence="12">
    <location>
        <begin position="45"/>
        <end position="337"/>
    </location>
</feature>
<dbReference type="FunFam" id="3.20.20.70:FF:000005">
    <property type="entry name" value="Phospho-2-dehydro-3-deoxyheptonate aldolase"/>
    <property type="match status" value="1"/>
</dbReference>
<dbReference type="AlphaFoldDB" id="A0A381RCI4"/>
<feature type="non-terminal residue" evidence="13">
    <location>
        <position position="1"/>
    </location>
</feature>
<dbReference type="GO" id="GO:0008652">
    <property type="term" value="P:amino acid biosynthetic process"/>
    <property type="evidence" value="ECO:0007669"/>
    <property type="project" value="UniProtKB-KW"/>
</dbReference>
<evidence type="ECO:0000256" key="9">
    <source>
        <dbReference type="ARBA" id="ARBA00031349"/>
    </source>
</evidence>
<keyword evidence="6" id="KW-0808">Transferase</keyword>
<dbReference type="PIRSF" id="PIRSF001361">
    <property type="entry name" value="DAHP_synthase"/>
    <property type="match status" value="1"/>
</dbReference>
<dbReference type="EMBL" id="UINC01001793">
    <property type="protein sequence ID" value="SUZ88924.1"/>
    <property type="molecule type" value="Genomic_DNA"/>
</dbReference>
<comment type="catalytic activity">
    <reaction evidence="11">
        <text>D-erythrose 4-phosphate + phosphoenolpyruvate + H2O = 7-phospho-2-dehydro-3-deoxy-D-arabino-heptonate + phosphate</text>
        <dbReference type="Rhea" id="RHEA:14717"/>
        <dbReference type="ChEBI" id="CHEBI:15377"/>
        <dbReference type="ChEBI" id="CHEBI:16897"/>
        <dbReference type="ChEBI" id="CHEBI:43474"/>
        <dbReference type="ChEBI" id="CHEBI:58394"/>
        <dbReference type="ChEBI" id="CHEBI:58702"/>
        <dbReference type="EC" id="2.5.1.54"/>
    </reaction>
</comment>
<organism evidence="13">
    <name type="scientific">marine metagenome</name>
    <dbReference type="NCBI Taxonomy" id="408172"/>
    <lineage>
        <taxon>unclassified sequences</taxon>
        <taxon>metagenomes</taxon>
        <taxon>ecological metagenomes</taxon>
    </lineage>
</organism>
<comment type="function">
    <text evidence="1">Stereospecific condensation of phosphoenolpyruvate (PEP) and D-erythrose-4-phosphate (E4P) giving rise to 3-deoxy-D-arabino-heptulosonate-7-phosphate (DAHP).</text>
</comment>
<dbReference type="GO" id="GO:0009073">
    <property type="term" value="P:aromatic amino acid family biosynthetic process"/>
    <property type="evidence" value="ECO:0007669"/>
    <property type="project" value="UniProtKB-KW"/>
</dbReference>
<dbReference type="EC" id="2.5.1.54" evidence="4"/>
<evidence type="ECO:0000313" key="13">
    <source>
        <dbReference type="EMBL" id="SUZ88924.1"/>
    </source>
</evidence>
<dbReference type="InterPro" id="IPR006218">
    <property type="entry name" value="DAHP1/KDSA"/>
</dbReference>
<evidence type="ECO:0000256" key="4">
    <source>
        <dbReference type="ARBA" id="ARBA00012694"/>
    </source>
</evidence>
<dbReference type="PANTHER" id="PTHR21225:SF12">
    <property type="entry name" value="PHOSPHO-2-DEHYDRO-3-DEOXYHEPTONATE ALDOLASE, TYROSINE-INHIBITED"/>
    <property type="match status" value="1"/>
</dbReference>
<evidence type="ECO:0000256" key="10">
    <source>
        <dbReference type="ARBA" id="ARBA00032193"/>
    </source>
</evidence>
<evidence type="ECO:0000256" key="1">
    <source>
        <dbReference type="ARBA" id="ARBA00003726"/>
    </source>
</evidence>
<accession>A0A381RCI4</accession>
<dbReference type="NCBIfam" id="NF009396">
    <property type="entry name" value="PRK12756.1"/>
    <property type="match status" value="1"/>
</dbReference>
<dbReference type="GO" id="GO:0003849">
    <property type="term" value="F:3-deoxy-7-phosphoheptulonate synthase activity"/>
    <property type="evidence" value="ECO:0007669"/>
    <property type="project" value="UniProtKB-EC"/>
</dbReference>
<dbReference type="NCBIfam" id="TIGR00034">
    <property type="entry name" value="aroFGH"/>
    <property type="match status" value="1"/>
</dbReference>
<evidence type="ECO:0000256" key="11">
    <source>
        <dbReference type="ARBA" id="ARBA00047508"/>
    </source>
</evidence>
<comment type="pathway">
    <text evidence="2">Metabolic intermediate biosynthesis; chorismate biosynthesis; chorismate from D-erythrose 4-phosphate and phosphoenolpyruvate: step 1/7.</text>
</comment>
<keyword evidence="7" id="KW-0057">Aromatic amino acid biosynthesis</keyword>